<sequence>MGGSNDTKKSFEQVQSDLQAQLLNNARALLKKDYNIDVPSTTTLEDTLKLIAINRFKAQFKFDYNDDSAKCFPPNALADSVTPIARLCSITDPASTQAADYIETMIISKANLPAWMKSNAKADLVTLSKVLLSQDTMKKWNYDEFVQSYDGVTEDQDSYKFSSVLVYTNGSLTEDALKANLCIIYFMGVYYKTNSPTKAVRLAIQQEAYDTAKLLDAASITNDSELTTALALHGQAKFSERFHYGYKSNPPDLPDSTPMISYNDHLCYVQDAKADSLQFYVQDEIFKGLNITVDSVKETAMDDTLKQFQAIVQENSTGTWTIDYIDQTYAVADPVLNPVKVNGLIIYWFDHRNVDTNDSAHTTVSVSTTYIYYMAMFYEVTTPSVVVARDLFKEMCINLINHIETESSASTTMDLLGLKDFLFTYAKQQFLKAFGFDYNGNHSTPPDKISNTVLGYDELLELPSYPPTLVDIQAFINAELFKRDSTTFPPYAGPGIYDDIQTHMLRYAGPDTPKDANMWYCEEHTSTFSDPSGQHNSIKEYALFVYALGDKREDSQGGLRIQRPLVYYLGVFCSVDKGGPAW</sequence>
<dbReference type="EMBL" id="ML179270">
    <property type="protein sequence ID" value="THU92701.1"/>
    <property type="molecule type" value="Genomic_DNA"/>
</dbReference>
<dbReference type="OrthoDB" id="3042970at2759"/>
<name>A0A4S8LUD3_DENBC</name>
<dbReference type="EMBL" id="ML179270">
    <property type="protein sequence ID" value="THU92703.1"/>
    <property type="molecule type" value="Genomic_DNA"/>
</dbReference>
<organism evidence="2 3">
    <name type="scientific">Dendrothele bispora (strain CBS 962.96)</name>
    <dbReference type="NCBI Taxonomy" id="1314807"/>
    <lineage>
        <taxon>Eukaryota</taxon>
        <taxon>Fungi</taxon>
        <taxon>Dikarya</taxon>
        <taxon>Basidiomycota</taxon>
        <taxon>Agaricomycotina</taxon>
        <taxon>Agaricomycetes</taxon>
        <taxon>Agaricomycetidae</taxon>
        <taxon>Agaricales</taxon>
        <taxon>Agaricales incertae sedis</taxon>
        <taxon>Dendrothele</taxon>
    </lineage>
</organism>
<dbReference type="Proteomes" id="UP000297245">
    <property type="component" value="Unassembled WGS sequence"/>
</dbReference>
<proteinExistence type="predicted"/>
<dbReference type="AlphaFoldDB" id="A0A4S8LUD3"/>
<evidence type="ECO:0000313" key="2">
    <source>
        <dbReference type="EMBL" id="THU92703.1"/>
    </source>
</evidence>
<accession>A0A4S8LUD3</accession>
<keyword evidence="3" id="KW-1185">Reference proteome</keyword>
<gene>
    <name evidence="1" type="ORF">K435DRAFT_862199</name>
    <name evidence="2" type="ORF">K435DRAFT_862200</name>
</gene>
<evidence type="ECO:0000313" key="1">
    <source>
        <dbReference type="EMBL" id="THU92701.1"/>
    </source>
</evidence>
<reference evidence="2 3" key="1">
    <citation type="journal article" date="2019" name="Nat. Ecol. Evol.">
        <title>Megaphylogeny resolves global patterns of mushroom evolution.</title>
        <authorList>
            <person name="Varga T."/>
            <person name="Krizsan K."/>
            <person name="Foldi C."/>
            <person name="Dima B."/>
            <person name="Sanchez-Garcia M."/>
            <person name="Sanchez-Ramirez S."/>
            <person name="Szollosi G.J."/>
            <person name="Szarkandi J.G."/>
            <person name="Papp V."/>
            <person name="Albert L."/>
            <person name="Andreopoulos W."/>
            <person name="Angelini C."/>
            <person name="Antonin V."/>
            <person name="Barry K.W."/>
            <person name="Bougher N.L."/>
            <person name="Buchanan P."/>
            <person name="Buyck B."/>
            <person name="Bense V."/>
            <person name="Catcheside P."/>
            <person name="Chovatia M."/>
            <person name="Cooper J."/>
            <person name="Damon W."/>
            <person name="Desjardin D."/>
            <person name="Finy P."/>
            <person name="Geml J."/>
            <person name="Haridas S."/>
            <person name="Hughes K."/>
            <person name="Justo A."/>
            <person name="Karasinski D."/>
            <person name="Kautmanova I."/>
            <person name="Kiss B."/>
            <person name="Kocsube S."/>
            <person name="Kotiranta H."/>
            <person name="LaButti K.M."/>
            <person name="Lechner B.E."/>
            <person name="Liimatainen K."/>
            <person name="Lipzen A."/>
            <person name="Lukacs Z."/>
            <person name="Mihaltcheva S."/>
            <person name="Morgado L.N."/>
            <person name="Niskanen T."/>
            <person name="Noordeloos M.E."/>
            <person name="Ohm R.A."/>
            <person name="Ortiz-Santana B."/>
            <person name="Ovrebo C."/>
            <person name="Racz N."/>
            <person name="Riley R."/>
            <person name="Savchenko A."/>
            <person name="Shiryaev A."/>
            <person name="Soop K."/>
            <person name="Spirin V."/>
            <person name="Szebenyi C."/>
            <person name="Tomsovsky M."/>
            <person name="Tulloss R.E."/>
            <person name="Uehling J."/>
            <person name="Grigoriev I.V."/>
            <person name="Vagvolgyi C."/>
            <person name="Papp T."/>
            <person name="Martin F.M."/>
            <person name="Miettinen O."/>
            <person name="Hibbett D.S."/>
            <person name="Nagy L.G."/>
        </authorList>
    </citation>
    <scope>NUCLEOTIDE SEQUENCE [LARGE SCALE GENOMIC DNA]</scope>
    <source>
        <strain evidence="2 3">CBS 962.96</strain>
    </source>
</reference>
<protein>
    <submittedName>
        <fullName evidence="2">Uncharacterized protein</fullName>
    </submittedName>
</protein>
<evidence type="ECO:0000313" key="3">
    <source>
        <dbReference type="Proteomes" id="UP000297245"/>
    </source>
</evidence>